<dbReference type="PIRSF" id="PIRSF006102">
    <property type="entry name" value="NQR_DE"/>
    <property type="match status" value="1"/>
</dbReference>
<evidence type="ECO:0000256" key="7">
    <source>
        <dbReference type="SAM" id="Phobius"/>
    </source>
</evidence>
<dbReference type="GO" id="GO:0005886">
    <property type="term" value="C:plasma membrane"/>
    <property type="evidence" value="ECO:0007669"/>
    <property type="project" value="TreeGrafter"/>
</dbReference>
<dbReference type="RefSeq" id="WP_013739158.1">
    <property type="nucleotide sequence ID" value="NC_015436.1"/>
</dbReference>
<feature type="transmembrane region" description="Helical" evidence="7">
    <location>
        <begin position="130"/>
        <end position="150"/>
    </location>
</feature>
<evidence type="ECO:0000256" key="4">
    <source>
        <dbReference type="ARBA" id="ARBA00022967"/>
    </source>
</evidence>
<protein>
    <submittedName>
        <fullName evidence="8">RnfA-Nqr electron transport subunit</fullName>
    </submittedName>
</protein>
<feature type="transmembrane region" description="Helical" evidence="7">
    <location>
        <begin position="91"/>
        <end position="110"/>
    </location>
</feature>
<accession>F4GJC2</accession>
<feature type="transmembrane region" description="Helical" evidence="7">
    <location>
        <begin position="65"/>
        <end position="85"/>
    </location>
</feature>
<evidence type="ECO:0000256" key="1">
    <source>
        <dbReference type="ARBA" id="ARBA00004127"/>
    </source>
</evidence>
<reference evidence="8 9" key="2">
    <citation type="journal article" date="2012" name="Stand. Genomic Sci.">
        <title>Complete genome sequence of the termite hindgut bacterium Spirochaeta coccoides type strain (SPN1(T)), reclassification in the genus Sphaerochaeta as Sphaerochaeta coccoides comb. nov. and emendations of the family Spirochaetaceae and the genus Sphaerochaeta.</title>
        <authorList>
            <person name="Abt B."/>
            <person name="Han C."/>
            <person name="Scheuner C."/>
            <person name="Lu M."/>
            <person name="Lapidus A."/>
            <person name="Nolan M."/>
            <person name="Lucas S."/>
            <person name="Hammon N."/>
            <person name="Deshpande S."/>
            <person name="Cheng J.F."/>
            <person name="Tapia R."/>
            <person name="Goodwin L.A."/>
            <person name="Pitluck S."/>
            <person name="Liolios K."/>
            <person name="Pagani I."/>
            <person name="Ivanova N."/>
            <person name="Mavromatis K."/>
            <person name="Mikhailova N."/>
            <person name="Huntemann M."/>
            <person name="Pati A."/>
            <person name="Chen A."/>
            <person name="Palaniappan K."/>
            <person name="Land M."/>
            <person name="Hauser L."/>
            <person name="Brambilla E.M."/>
            <person name="Rohde M."/>
            <person name="Spring S."/>
            <person name="Gronow S."/>
            <person name="Goker M."/>
            <person name="Woyke T."/>
            <person name="Bristow J."/>
            <person name="Eisen J.A."/>
            <person name="Markowitz V."/>
            <person name="Hugenholtz P."/>
            <person name="Kyrpides N.C."/>
            <person name="Klenk H.P."/>
            <person name="Detter J.C."/>
        </authorList>
    </citation>
    <scope>NUCLEOTIDE SEQUENCE [LARGE SCALE GENOMIC DNA]</scope>
    <source>
        <strain evidence="9">ATCC BAA-1237 / DSM 17374 / SPN1</strain>
    </source>
</reference>
<evidence type="ECO:0000313" key="9">
    <source>
        <dbReference type="Proteomes" id="UP000007939"/>
    </source>
</evidence>
<dbReference type="STRING" id="760011.Spico_0534"/>
<feature type="transmembrane region" description="Helical" evidence="7">
    <location>
        <begin position="41"/>
        <end position="58"/>
    </location>
</feature>
<keyword evidence="5 7" id="KW-1133">Transmembrane helix</keyword>
<dbReference type="eggNOG" id="COG4660">
    <property type="taxonomic scope" value="Bacteria"/>
</dbReference>
<organism evidence="8 9">
    <name type="scientific">Parasphaerochaeta coccoides (strain ATCC BAA-1237 / DSM 17374 / SPN1)</name>
    <name type="common">Sphaerochaeta coccoides</name>
    <dbReference type="NCBI Taxonomy" id="760011"/>
    <lineage>
        <taxon>Bacteria</taxon>
        <taxon>Pseudomonadati</taxon>
        <taxon>Spirochaetota</taxon>
        <taxon>Spirochaetia</taxon>
        <taxon>Spirochaetales</taxon>
        <taxon>Sphaerochaetaceae</taxon>
        <taxon>Parasphaerochaeta</taxon>
    </lineage>
</organism>
<keyword evidence="3 7" id="KW-0812">Transmembrane</keyword>
<dbReference type="AlphaFoldDB" id="F4GJC2"/>
<evidence type="ECO:0000256" key="5">
    <source>
        <dbReference type="ARBA" id="ARBA00022989"/>
    </source>
</evidence>
<evidence type="ECO:0000256" key="2">
    <source>
        <dbReference type="ARBA" id="ARBA00022448"/>
    </source>
</evidence>
<reference evidence="9" key="1">
    <citation type="submission" date="2011-04" db="EMBL/GenBank/DDBJ databases">
        <title>The complete genome of Spirochaeta coccoides DSM 17374.</title>
        <authorList>
            <person name="Lucas S."/>
            <person name="Copeland A."/>
            <person name="Lapidus A."/>
            <person name="Bruce D."/>
            <person name="Goodwin L."/>
            <person name="Pitluck S."/>
            <person name="Peters L."/>
            <person name="Kyrpides N."/>
            <person name="Mavromatis K."/>
            <person name="Pagani I."/>
            <person name="Ivanova N."/>
            <person name="Ovchinnikova G."/>
            <person name="Lu M."/>
            <person name="Detter J.C."/>
            <person name="Tapia R."/>
            <person name="Han C."/>
            <person name="Land M."/>
            <person name="Hauser L."/>
            <person name="Markowitz V."/>
            <person name="Cheng J.-F."/>
            <person name="Hugenholtz P."/>
            <person name="Woyke T."/>
            <person name="Wu D."/>
            <person name="Spring S."/>
            <person name="Schroeder M."/>
            <person name="Brambilla E."/>
            <person name="Klenk H.-P."/>
            <person name="Eisen J.A."/>
        </authorList>
    </citation>
    <scope>NUCLEOTIDE SEQUENCE [LARGE SCALE GENOMIC DNA]</scope>
    <source>
        <strain evidence="9">ATCC BAA-1237 / DSM 17374 / SPN1</strain>
    </source>
</reference>
<keyword evidence="4" id="KW-1278">Translocase</keyword>
<evidence type="ECO:0000313" key="8">
    <source>
        <dbReference type="EMBL" id="AEC01762.1"/>
    </source>
</evidence>
<dbReference type="EMBL" id="CP002659">
    <property type="protein sequence ID" value="AEC01762.1"/>
    <property type="molecule type" value="Genomic_DNA"/>
</dbReference>
<name>F4GJC2_PARC1</name>
<dbReference type="InterPro" id="IPR003667">
    <property type="entry name" value="NqrDE/RnfAE"/>
</dbReference>
<dbReference type="Pfam" id="PF02508">
    <property type="entry name" value="Rnf-Nqr"/>
    <property type="match status" value="1"/>
</dbReference>
<feature type="transmembrane region" description="Helical" evidence="7">
    <location>
        <begin position="179"/>
        <end position="202"/>
    </location>
</feature>
<proteinExistence type="predicted"/>
<keyword evidence="9" id="KW-1185">Reference proteome</keyword>
<keyword evidence="2" id="KW-0813">Transport</keyword>
<dbReference type="GO" id="GO:0012505">
    <property type="term" value="C:endomembrane system"/>
    <property type="evidence" value="ECO:0007669"/>
    <property type="project" value="UniProtKB-SubCell"/>
</dbReference>
<keyword evidence="6 7" id="KW-0472">Membrane</keyword>
<dbReference type="KEGG" id="scc:Spico_0534"/>
<gene>
    <name evidence="8" type="ordered locus">Spico_0534</name>
</gene>
<dbReference type="Proteomes" id="UP000007939">
    <property type="component" value="Chromosome"/>
</dbReference>
<dbReference type="HOGENOM" id="CLU_046659_1_1_12"/>
<dbReference type="PANTHER" id="PTHR30586:SF0">
    <property type="entry name" value="ION-TRANSLOCATING OXIDOREDUCTASE COMPLEX SUBUNIT E"/>
    <property type="match status" value="1"/>
</dbReference>
<comment type="subcellular location">
    <subcellularLocation>
        <location evidence="1">Endomembrane system</location>
        <topology evidence="1">Multi-pass membrane protein</topology>
    </subcellularLocation>
</comment>
<dbReference type="OrthoDB" id="9790976at2"/>
<sequence length="211" mass="21879">MKFTTYEQDGQTSMPAVCLALGICTALEAAAAVNSAIVLGLLLLSIMMLSSLVTSFLRKVITSDAALLVPLIVIATFTSAASLLLQAFAPALHGTLGISLPLLTVNALILSRIHGFARGHGVIASMRDSLLSGLGFLGSLTVIALVREVLGKGTVTLFPIGDWNGVITLPFISSAPIKVAVSMAGGLMVLGMFMAFHSVVLANRAEKEKTA</sequence>
<evidence type="ECO:0000256" key="3">
    <source>
        <dbReference type="ARBA" id="ARBA00022692"/>
    </source>
</evidence>
<evidence type="ECO:0000256" key="6">
    <source>
        <dbReference type="ARBA" id="ARBA00023136"/>
    </source>
</evidence>
<dbReference type="PANTHER" id="PTHR30586">
    <property type="entry name" value="ELECTRON TRANSPORT COMPLEX PROTEIN RNFE"/>
    <property type="match status" value="1"/>
</dbReference>